<evidence type="ECO:0000313" key="2">
    <source>
        <dbReference type="EMBL" id="SBT43561.1"/>
    </source>
</evidence>
<accession>A0A1A8ZI61</accession>
<proteinExistence type="predicted"/>
<dbReference type="AlphaFoldDB" id="A0A1A8ZI61"/>
<evidence type="ECO:0000256" key="1">
    <source>
        <dbReference type="SAM" id="MobiDB-lite"/>
    </source>
</evidence>
<evidence type="ECO:0000313" key="3">
    <source>
        <dbReference type="Proteomes" id="UP000078550"/>
    </source>
</evidence>
<feature type="region of interest" description="Disordered" evidence="1">
    <location>
        <begin position="18"/>
        <end position="47"/>
    </location>
</feature>
<dbReference type="EMBL" id="FLRE01000167">
    <property type="protein sequence ID" value="SBT43561.1"/>
    <property type="molecule type" value="Genomic_DNA"/>
</dbReference>
<protein>
    <submittedName>
        <fullName evidence="2">Uncharacterized protein</fullName>
    </submittedName>
</protein>
<dbReference type="Proteomes" id="UP000078550">
    <property type="component" value="Unassembled WGS sequence"/>
</dbReference>
<name>A0A1A8ZI61_PLAOA</name>
<reference evidence="3" key="1">
    <citation type="submission" date="2016-05" db="EMBL/GenBank/DDBJ databases">
        <authorList>
            <person name="Naeem Raeece"/>
        </authorList>
    </citation>
    <scope>NUCLEOTIDE SEQUENCE [LARGE SCALE GENOMIC DNA]</scope>
</reference>
<sequence length="99" mass="11193">MLALCLLLSNNRFSTKATASQPKQPLLNQSNRFSTKATASQPKQPLLNQSNRFSTSVITLLRQVSGARPLLNVQGTFVNRFSQQFRLHLLQIKLQLRID</sequence>
<organism evidence="2 3">
    <name type="scientific">Plasmodium ovale wallikeri</name>
    <dbReference type="NCBI Taxonomy" id="864142"/>
    <lineage>
        <taxon>Eukaryota</taxon>
        <taxon>Sar</taxon>
        <taxon>Alveolata</taxon>
        <taxon>Apicomplexa</taxon>
        <taxon>Aconoidasida</taxon>
        <taxon>Haemosporida</taxon>
        <taxon>Plasmodiidae</taxon>
        <taxon>Plasmodium</taxon>
        <taxon>Plasmodium (Plasmodium)</taxon>
    </lineage>
</organism>
<gene>
    <name evidence="2" type="ORF">POVWA2_046180</name>
</gene>